<feature type="compositionally biased region" description="Acidic residues" evidence="2">
    <location>
        <begin position="484"/>
        <end position="497"/>
    </location>
</feature>
<feature type="region of interest" description="Disordered" evidence="2">
    <location>
        <begin position="1"/>
        <end position="24"/>
    </location>
</feature>
<feature type="compositionally biased region" description="Pro residues" evidence="2">
    <location>
        <begin position="351"/>
        <end position="363"/>
    </location>
</feature>
<dbReference type="PROSITE" id="PS50082">
    <property type="entry name" value="WD_REPEATS_2"/>
    <property type="match status" value="1"/>
</dbReference>
<dbReference type="PANTHER" id="PTHR43991">
    <property type="entry name" value="WD REPEAT PROTEIN (AFU_ORTHOLOGUE AFUA_8G05640)-RELATED"/>
    <property type="match status" value="1"/>
</dbReference>
<dbReference type="Gene3D" id="2.130.10.10">
    <property type="entry name" value="YVTN repeat-like/Quinoprotein amine dehydrogenase"/>
    <property type="match status" value="1"/>
</dbReference>
<evidence type="ECO:0000256" key="2">
    <source>
        <dbReference type="SAM" id="MobiDB-lite"/>
    </source>
</evidence>
<dbReference type="InterPro" id="IPR001680">
    <property type="entry name" value="WD40_rpt"/>
</dbReference>
<evidence type="ECO:0000256" key="1">
    <source>
        <dbReference type="PROSITE-ProRule" id="PRU00221"/>
    </source>
</evidence>
<feature type="compositionally biased region" description="Low complexity" evidence="2">
    <location>
        <begin position="330"/>
        <end position="341"/>
    </location>
</feature>
<organism evidence="3 4">
    <name type="scientific">Mycena sanguinolenta</name>
    <dbReference type="NCBI Taxonomy" id="230812"/>
    <lineage>
        <taxon>Eukaryota</taxon>
        <taxon>Fungi</taxon>
        <taxon>Dikarya</taxon>
        <taxon>Basidiomycota</taxon>
        <taxon>Agaricomycotina</taxon>
        <taxon>Agaricomycetes</taxon>
        <taxon>Agaricomycetidae</taxon>
        <taxon>Agaricales</taxon>
        <taxon>Marasmiineae</taxon>
        <taxon>Mycenaceae</taxon>
        <taxon>Mycena</taxon>
    </lineage>
</organism>
<name>A0A8H6Z8A6_9AGAR</name>
<dbReference type="EMBL" id="JACAZH010000002">
    <property type="protein sequence ID" value="KAF7374373.1"/>
    <property type="molecule type" value="Genomic_DNA"/>
</dbReference>
<keyword evidence="4" id="KW-1185">Reference proteome</keyword>
<dbReference type="OrthoDB" id="64353at2759"/>
<dbReference type="AlphaFoldDB" id="A0A8H6Z8A6"/>
<comment type="caution">
    <text evidence="3">The sequence shown here is derived from an EMBL/GenBank/DDBJ whole genome shotgun (WGS) entry which is preliminary data.</text>
</comment>
<evidence type="ECO:0000313" key="3">
    <source>
        <dbReference type="EMBL" id="KAF7374373.1"/>
    </source>
</evidence>
<feature type="region of interest" description="Disordered" evidence="2">
    <location>
        <begin position="473"/>
        <end position="536"/>
    </location>
</feature>
<evidence type="ECO:0000313" key="4">
    <source>
        <dbReference type="Proteomes" id="UP000623467"/>
    </source>
</evidence>
<dbReference type="PANTHER" id="PTHR43991:SF9">
    <property type="entry name" value="DUF2415 DOMAIN-CONTAINING PROTEIN"/>
    <property type="match status" value="1"/>
</dbReference>
<accession>A0A8H6Z8A6</accession>
<proteinExistence type="predicted"/>
<feature type="repeat" description="WD" evidence="1">
    <location>
        <begin position="240"/>
        <end position="272"/>
    </location>
</feature>
<dbReference type="SUPFAM" id="SSF50978">
    <property type="entry name" value="WD40 repeat-like"/>
    <property type="match status" value="1"/>
</dbReference>
<feature type="region of interest" description="Disordered" evidence="2">
    <location>
        <begin position="326"/>
        <end position="382"/>
    </location>
</feature>
<keyword evidence="1" id="KW-0853">WD repeat</keyword>
<dbReference type="InterPro" id="IPR015943">
    <property type="entry name" value="WD40/YVTN_repeat-like_dom_sf"/>
</dbReference>
<feature type="compositionally biased region" description="Basic and acidic residues" evidence="2">
    <location>
        <begin position="522"/>
        <end position="534"/>
    </location>
</feature>
<dbReference type="Proteomes" id="UP000623467">
    <property type="component" value="Unassembled WGS sequence"/>
</dbReference>
<sequence>MARGSSSLVFADPSASIPGQGHHRACPHSQLRDVIICPRERGIVNYVQSRSIVEHNILEPEKQPRTIADLAFLPNTLASLQVPGTDHTLLAAGGQDAEIHLSLLAPESKSIWQFNTHLEGSINNSILLTSLSLTDSNESSVEPRMAVSNNDRVVMFFDVPVRSCPSTITQVGAVRFNVPINHSSISPDGRTLLSVGDSSKVFLHRLTGGAHITASPIATLTLPPTANNPFFSPALVASFSTAFSADGSKYAVASQEGSVAVWDVRSTRPLRVFPTDKTRGCAAANASTTWLSEDPVEWSHRKSRGPGWSARNVKFGGRPGREIMLFTEVTPPSSTSSTRAPSRLKKSCTCPPSPRPPPAPPPRTTRSRYGPPPPPSVHRTPLRARYQHDAAARLRVPPRPLAPVAPHRTIARTLEDAFRVAAADDADVLVIPALGDRAVEREVRRVLGHHGVPARFRREDDAMDVDAYAGVHAYPRHGGRGGGGEEESDEEGCEVDMDAPPPPMRVSTPNSSSSPETQMDTTPDRDADRDEERNIAGACFDPHGAYIYVASDTGVAEWGVRGAEKRWWVGGAWER</sequence>
<dbReference type="InterPro" id="IPR036322">
    <property type="entry name" value="WD40_repeat_dom_sf"/>
</dbReference>
<feature type="compositionally biased region" description="Polar residues" evidence="2">
    <location>
        <begin position="507"/>
        <end position="521"/>
    </location>
</feature>
<protein>
    <submittedName>
        <fullName evidence="3">DUF2415 domain-containing protein</fullName>
    </submittedName>
</protein>
<reference evidence="3" key="1">
    <citation type="submission" date="2020-05" db="EMBL/GenBank/DDBJ databases">
        <title>Mycena genomes resolve the evolution of fungal bioluminescence.</title>
        <authorList>
            <person name="Tsai I.J."/>
        </authorList>
    </citation>
    <scope>NUCLEOTIDE SEQUENCE</scope>
    <source>
        <strain evidence="3">160909Yilan</strain>
    </source>
</reference>
<gene>
    <name evidence="3" type="ORF">MSAN_00321300</name>
</gene>